<dbReference type="GO" id="GO:0004252">
    <property type="term" value="F:serine-type endopeptidase activity"/>
    <property type="evidence" value="ECO:0007669"/>
    <property type="project" value="UniProtKB-UniRule"/>
</dbReference>
<dbReference type="RefSeq" id="WP_118511174.1">
    <property type="nucleotide sequence ID" value="NZ_WMBC01000015.1"/>
</dbReference>
<dbReference type="InterPro" id="IPR034045">
    <property type="entry name" value="Pep_S8_CspA-like"/>
</dbReference>
<dbReference type="InterPro" id="IPR017310">
    <property type="entry name" value="Pept_S8A_subtilisin_clostridia"/>
</dbReference>
<dbReference type="Gene3D" id="2.60.120.1290">
    <property type="match status" value="1"/>
</dbReference>
<dbReference type="InterPro" id="IPR036852">
    <property type="entry name" value="Peptidase_S8/S53_dom_sf"/>
</dbReference>
<dbReference type="InterPro" id="IPR023827">
    <property type="entry name" value="Peptidase_S8_Asp-AS"/>
</dbReference>
<organism evidence="8 9">
    <name type="scientific">Blautia luti DSM 14534 = JCM 17040</name>
    <dbReference type="NCBI Taxonomy" id="649762"/>
    <lineage>
        <taxon>Bacteria</taxon>
        <taxon>Bacillati</taxon>
        <taxon>Bacillota</taxon>
        <taxon>Clostridia</taxon>
        <taxon>Lachnospirales</taxon>
        <taxon>Lachnospiraceae</taxon>
        <taxon>Blautia</taxon>
    </lineage>
</organism>
<evidence type="ECO:0000256" key="6">
    <source>
        <dbReference type="PROSITE-ProRule" id="PRU01240"/>
    </source>
</evidence>
<dbReference type="EMBL" id="WMBC01000015">
    <property type="protein sequence ID" value="MTD62482.1"/>
    <property type="molecule type" value="Genomic_DNA"/>
</dbReference>
<dbReference type="PIRSF" id="PIRSF037894">
    <property type="entry name" value="Subtilisin_rel_CspABC"/>
    <property type="match status" value="1"/>
</dbReference>
<dbReference type="InterPro" id="IPR022398">
    <property type="entry name" value="Peptidase_S8_His-AS"/>
</dbReference>
<sequence length="575" mass="63197">MFRDEDYEFPDISCSAQTVPPAQDERFGDFILKYGEGLEEQYAGRPESVFLPVNEMFGILYVPLDEMGPLEINSYTYASIPKCYTFMDVDALNTAGITRMQNHPYLKLQGDGVAIAVIDSGIDYRNPIFMEGDRSRIACIWDQTIEGQENAEVPYGKVFFREEIEQALASERPEELVPSADENGHGTAVAGLAAGNSVPAENFSGAAPKASLIIVKLKNAKNYLREFYQFPPDAQVYQENDIMLGIAFAVRMARKMGMPVSVCLGLGTSQGAHIGDSELSRYLNYINEDSNVSVSVAAGNEGVAQHHFTADLSVENSQETAELRVAEGEEGFYMEFWGNPPDEYSISVQSPIGEILYVSSSLGAGTQQLFFIFTETRVLVNYVGMERTTGKQLVYFRFFHPAPGIWKIHVTRQEGSGSRFHMWLPVQGLISADTYFLQSTPYNTVTAPGDSVRSITATAYQYRDNSLFYQAGRGFTPDNQVTPDLAAPGVNLLIPLRGGGFGTGSGSSLAAAITAGAAALMLEWAIVRGNIPYASGNIVKYALQKGADRDENVNYPNPGWGYGRLDLYHTFEILK</sequence>
<reference evidence="8 9" key="1">
    <citation type="submission" date="2019-11" db="EMBL/GenBank/DDBJ databases">
        <title>Draft genome sequence of Blautia luti DSM 14534T, isolated from human stool.</title>
        <authorList>
            <person name="Ortiz R."/>
            <person name="Melis-Arcos F."/>
            <person name="Covarrubias P."/>
            <person name="Cardenas J.P."/>
            <person name="Perez-Donoso J."/>
            <person name="Almonacid D."/>
        </authorList>
    </citation>
    <scope>NUCLEOTIDE SEQUENCE [LARGE SCALE GENOMIC DNA]</scope>
    <source>
        <strain evidence="8 9">DSM 14534</strain>
    </source>
</reference>
<feature type="active site" description="Charge relay system" evidence="5 6">
    <location>
        <position position="185"/>
    </location>
</feature>
<feature type="active site" description="Charge relay system" evidence="5 6">
    <location>
        <position position="508"/>
    </location>
</feature>
<dbReference type="Gene3D" id="3.40.50.200">
    <property type="entry name" value="Peptidase S8/S53 domain"/>
    <property type="match status" value="1"/>
</dbReference>
<keyword evidence="3 6" id="KW-0378">Hydrolase</keyword>
<dbReference type="PRINTS" id="PR00723">
    <property type="entry name" value="SUBTILISIN"/>
</dbReference>
<evidence type="ECO:0000256" key="4">
    <source>
        <dbReference type="ARBA" id="ARBA00022825"/>
    </source>
</evidence>
<dbReference type="InterPro" id="IPR051048">
    <property type="entry name" value="Peptidase_S8/S53_subtilisin"/>
</dbReference>
<protein>
    <submittedName>
        <fullName evidence="8">S8 family serine peptidase</fullName>
    </submittedName>
</protein>
<dbReference type="InterPro" id="IPR000209">
    <property type="entry name" value="Peptidase_S8/S53_dom"/>
</dbReference>
<dbReference type="Proteomes" id="UP000437824">
    <property type="component" value="Unassembled WGS sequence"/>
</dbReference>
<evidence type="ECO:0000256" key="1">
    <source>
        <dbReference type="ARBA" id="ARBA00011073"/>
    </source>
</evidence>
<accession>A0A844GMR2</accession>
<dbReference type="PANTHER" id="PTHR43399">
    <property type="entry name" value="SUBTILISIN-RELATED"/>
    <property type="match status" value="1"/>
</dbReference>
<dbReference type="Pfam" id="PF00082">
    <property type="entry name" value="Peptidase_S8"/>
    <property type="match status" value="2"/>
</dbReference>
<feature type="domain" description="Peptidase S8/S53" evidence="7">
    <location>
        <begin position="443"/>
        <end position="547"/>
    </location>
</feature>
<dbReference type="PROSITE" id="PS00136">
    <property type="entry name" value="SUBTILASE_ASP"/>
    <property type="match status" value="1"/>
</dbReference>
<name>A0A844GMR2_9FIRM</name>
<evidence type="ECO:0000313" key="8">
    <source>
        <dbReference type="EMBL" id="MTD62482.1"/>
    </source>
</evidence>
<proteinExistence type="inferred from homology"/>
<keyword evidence="2 6" id="KW-0645">Protease</keyword>
<evidence type="ECO:0000256" key="2">
    <source>
        <dbReference type="ARBA" id="ARBA00022670"/>
    </source>
</evidence>
<comment type="caution">
    <text evidence="8">The sequence shown here is derived from an EMBL/GenBank/DDBJ whole genome shotgun (WGS) entry which is preliminary data.</text>
</comment>
<evidence type="ECO:0000256" key="3">
    <source>
        <dbReference type="ARBA" id="ARBA00022801"/>
    </source>
</evidence>
<keyword evidence="4 6" id="KW-0720">Serine protease</keyword>
<dbReference type="PANTHER" id="PTHR43399:SF4">
    <property type="entry name" value="CELL WALL-ASSOCIATED PROTEASE"/>
    <property type="match status" value="1"/>
</dbReference>
<feature type="active site" description="Charge relay system" evidence="5 6">
    <location>
        <position position="119"/>
    </location>
</feature>
<evidence type="ECO:0000256" key="5">
    <source>
        <dbReference type="PIRSR" id="PIRSR615500-1"/>
    </source>
</evidence>
<dbReference type="PROSITE" id="PS00137">
    <property type="entry name" value="SUBTILASE_HIS"/>
    <property type="match status" value="1"/>
</dbReference>
<evidence type="ECO:0000313" key="9">
    <source>
        <dbReference type="Proteomes" id="UP000437824"/>
    </source>
</evidence>
<dbReference type="PROSITE" id="PS51892">
    <property type="entry name" value="SUBTILASE"/>
    <property type="match status" value="1"/>
</dbReference>
<feature type="domain" description="Peptidase S8/S53" evidence="7">
    <location>
        <begin position="110"/>
        <end position="306"/>
    </location>
</feature>
<dbReference type="SUPFAM" id="SSF52743">
    <property type="entry name" value="Subtilisin-like"/>
    <property type="match status" value="1"/>
</dbReference>
<dbReference type="InterPro" id="IPR015500">
    <property type="entry name" value="Peptidase_S8_subtilisin-rel"/>
</dbReference>
<gene>
    <name evidence="8" type="ORF">GKZ57_14860</name>
</gene>
<dbReference type="GO" id="GO:0006508">
    <property type="term" value="P:proteolysis"/>
    <property type="evidence" value="ECO:0007669"/>
    <property type="project" value="UniProtKB-KW"/>
</dbReference>
<dbReference type="CDD" id="cd07478">
    <property type="entry name" value="Peptidases_S8_CspA-like"/>
    <property type="match status" value="1"/>
</dbReference>
<evidence type="ECO:0000259" key="7">
    <source>
        <dbReference type="Pfam" id="PF00082"/>
    </source>
</evidence>
<dbReference type="AlphaFoldDB" id="A0A844GMR2"/>
<comment type="similarity">
    <text evidence="1 6">Belongs to the peptidase S8 family.</text>
</comment>